<sequence>MKSAKILFDTVYGKCSNGDMYNWKACKPKEHDNVVSFDVRQKVDNQLLCSCAISCFEEYTYDSEYPVGRVHFLFYDGCDALEFNVEDYKCEVGSIYMNDIIDMAIDMLYR</sequence>
<evidence type="ECO:0000313" key="1">
    <source>
        <dbReference type="EMBL" id="DAF87385.1"/>
    </source>
</evidence>
<organism evidence="1">
    <name type="scientific">Siphoviridae sp. ctnPP24</name>
    <dbReference type="NCBI Taxonomy" id="2825662"/>
    <lineage>
        <taxon>Viruses</taxon>
        <taxon>Duplodnaviria</taxon>
        <taxon>Heunggongvirae</taxon>
        <taxon>Uroviricota</taxon>
        <taxon>Caudoviricetes</taxon>
    </lineage>
</organism>
<protein>
    <submittedName>
        <fullName evidence="1">Uncharacterized protein</fullName>
    </submittedName>
</protein>
<reference evidence="1" key="1">
    <citation type="journal article" date="2021" name="Proc. Natl. Acad. Sci. U.S.A.">
        <title>A Catalog of Tens of Thousands of Viruses from Human Metagenomes Reveals Hidden Associations with Chronic Diseases.</title>
        <authorList>
            <person name="Tisza M.J."/>
            <person name="Buck C.B."/>
        </authorList>
    </citation>
    <scope>NUCLEOTIDE SEQUENCE</scope>
    <source>
        <strain evidence="1">CtnPP24</strain>
    </source>
</reference>
<dbReference type="EMBL" id="BK015962">
    <property type="protein sequence ID" value="DAF87385.1"/>
    <property type="molecule type" value="Genomic_DNA"/>
</dbReference>
<accession>A0A8S5TYV3</accession>
<proteinExistence type="predicted"/>
<name>A0A8S5TYV3_9CAUD</name>